<gene>
    <name evidence="1" type="ordered locus">COB47_0305</name>
</gene>
<proteinExistence type="predicted"/>
<dbReference type="eggNOG" id="ENOG5033MVH">
    <property type="taxonomic scope" value="Bacteria"/>
</dbReference>
<evidence type="ECO:0000313" key="2">
    <source>
        <dbReference type="Proteomes" id="UP000000347"/>
    </source>
</evidence>
<dbReference type="RefSeq" id="WP_013289656.1">
    <property type="nucleotide sequence ID" value="NC_014392.1"/>
</dbReference>
<dbReference type="SUPFAM" id="SSF48371">
    <property type="entry name" value="ARM repeat"/>
    <property type="match status" value="1"/>
</dbReference>
<dbReference type="OrthoDB" id="7866286at2"/>
<dbReference type="Gene3D" id="1.25.40.70">
    <property type="entry name" value="Phosphatidylinositol 3-kinase, accessory domain (PIK)"/>
    <property type="match status" value="1"/>
</dbReference>
<sequence length="117" mass="13858">MIDVKKLIEEYRNAAILQKEASRDGDYKTANKQYSKLIRIYKILEKDKDLREKVLKELLKDENICVSSWAAAHCLRLNIYVDEAVKLLEEIAKREDIGIWRFDAEMTLKVWREEGKL</sequence>
<name>D9TI18_CALOO</name>
<dbReference type="AlphaFoldDB" id="D9TI18"/>
<dbReference type="EMBL" id="CP002164">
    <property type="protein sequence ID" value="ADL41650.1"/>
    <property type="molecule type" value="Genomic_DNA"/>
</dbReference>
<protein>
    <submittedName>
        <fullName evidence="1">Uncharacterized protein</fullName>
    </submittedName>
</protein>
<accession>D9TI18</accession>
<evidence type="ECO:0000313" key="1">
    <source>
        <dbReference type="EMBL" id="ADL41650.1"/>
    </source>
</evidence>
<dbReference type="Proteomes" id="UP000000347">
    <property type="component" value="Chromosome"/>
</dbReference>
<keyword evidence="2" id="KW-1185">Reference proteome</keyword>
<dbReference type="HOGENOM" id="CLU_1999911_0_0_9"/>
<dbReference type="InterPro" id="IPR042236">
    <property type="entry name" value="PI3K_accessory_sf"/>
</dbReference>
<dbReference type="InterPro" id="IPR016024">
    <property type="entry name" value="ARM-type_fold"/>
</dbReference>
<reference evidence="1 2" key="1">
    <citation type="journal article" date="2010" name="J. Bacteriol.">
        <title>Complete genome sequence of the cellulolytic thermophile Caldicellulosiruptor obsidiansis OB47T.</title>
        <authorList>
            <person name="Elkins J.G."/>
            <person name="Lochner A."/>
            <person name="Hamilton-Brehm S.D."/>
            <person name="Davenport K.W."/>
            <person name="Podar M."/>
            <person name="Brown S.D."/>
            <person name="Land M.L."/>
            <person name="Hauser L.J."/>
            <person name="Klingeman D.M."/>
            <person name="Raman B."/>
            <person name="Goodwin L.A."/>
            <person name="Tapia R."/>
            <person name="Meincke L.J."/>
            <person name="Detter J.C."/>
            <person name="Bruce D.C."/>
            <person name="Han C.S."/>
            <person name="Palumbo A.V."/>
            <person name="Cottingham R.W."/>
            <person name="Keller M."/>
            <person name="Graham D.E."/>
        </authorList>
    </citation>
    <scope>NUCLEOTIDE SEQUENCE [LARGE SCALE GENOMIC DNA]</scope>
    <source>
        <strain evidence="2">ATCC BAA-2073 / strain OB47</strain>
    </source>
</reference>
<organism evidence="1 2">
    <name type="scientific">Caldicellulosiruptor obsidiansis (strain ATCC BAA-2073 / JCM 16842 / OB47)</name>
    <dbReference type="NCBI Taxonomy" id="608506"/>
    <lineage>
        <taxon>Bacteria</taxon>
        <taxon>Bacillati</taxon>
        <taxon>Bacillota</taxon>
        <taxon>Bacillota incertae sedis</taxon>
        <taxon>Caldicellulosiruptorales</taxon>
        <taxon>Caldicellulosiruptoraceae</taxon>
        <taxon>Caldicellulosiruptor</taxon>
    </lineage>
</organism>
<dbReference type="KEGG" id="cob:COB47_0305"/>